<protein>
    <recommendedName>
        <fullName evidence="2">Methyltransferase type 11 domain-containing protein</fullName>
    </recommendedName>
</protein>
<accession>A0A1G1YQ34</accession>
<dbReference type="Proteomes" id="UP000178122">
    <property type="component" value="Unassembled WGS sequence"/>
</dbReference>
<feature type="region of interest" description="Disordered" evidence="1">
    <location>
        <begin position="260"/>
        <end position="283"/>
    </location>
</feature>
<feature type="compositionally biased region" description="Basic residues" evidence="1">
    <location>
        <begin position="273"/>
        <end position="283"/>
    </location>
</feature>
<evidence type="ECO:0000256" key="1">
    <source>
        <dbReference type="SAM" id="MobiDB-lite"/>
    </source>
</evidence>
<dbReference type="InterPro" id="IPR029063">
    <property type="entry name" value="SAM-dependent_MTases_sf"/>
</dbReference>
<dbReference type="GO" id="GO:0008757">
    <property type="term" value="F:S-adenosylmethionine-dependent methyltransferase activity"/>
    <property type="evidence" value="ECO:0007669"/>
    <property type="project" value="InterPro"/>
</dbReference>
<dbReference type="EMBL" id="MHIN01000030">
    <property type="protein sequence ID" value="OGY54462.1"/>
    <property type="molecule type" value="Genomic_DNA"/>
</dbReference>
<comment type="caution">
    <text evidence="3">The sequence shown here is derived from an EMBL/GenBank/DDBJ whole genome shotgun (WGS) entry which is preliminary data.</text>
</comment>
<sequence length="283" mass="32410">MILVFKKKQLFWLSPKSCRQYRSQIKIVTTDVHYGSLADGEKVLGLLGSRCELKGKKILEVGCGWAENCIALAKWGAECTGIDIAPYNIKEARKLATAEKVNVRLLVSNAVNLRELPDNYFDTVISSYTLGFVGDIQAAFRAINRVLKKNGKFIFCLRHPAQIPGKVNRFFFPEQPPNEQWVENNYTINQIVIYLTKFGFYVHDIVPQRTKNPSKLTIPRMEKFPYRLTGKLDPKFDCLSRLPHTIIYCCRKIKSFKPRKKPTKLQSVSPAKKATRKRRLVAA</sequence>
<reference evidence="3 4" key="1">
    <citation type="journal article" date="2016" name="Nat. Commun.">
        <title>Thousands of microbial genomes shed light on interconnected biogeochemical processes in an aquifer system.</title>
        <authorList>
            <person name="Anantharaman K."/>
            <person name="Brown C.T."/>
            <person name="Hug L.A."/>
            <person name="Sharon I."/>
            <person name="Castelle C.J."/>
            <person name="Probst A.J."/>
            <person name="Thomas B.C."/>
            <person name="Singh A."/>
            <person name="Wilkins M.J."/>
            <person name="Karaoz U."/>
            <person name="Brodie E.L."/>
            <person name="Williams K.H."/>
            <person name="Hubbard S.S."/>
            <person name="Banfield J.F."/>
        </authorList>
    </citation>
    <scope>NUCLEOTIDE SEQUENCE [LARGE SCALE GENOMIC DNA]</scope>
</reference>
<dbReference type="Pfam" id="PF08241">
    <property type="entry name" value="Methyltransf_11"/>
    <property type="match status" value="1"/>
</dbReference>
<evidence type="ECO:0000259" key="2">
    <source>
        <dbReference type="Pfam" id="PF08241"/>
    </source>
</evidence>
<name>A0A1G1YQ34_9BACT</name>
<feature type="domain" description="Methyltransferase type 11" evidence="2">
    <location>
        <begin position="59"/>
        <end position="155"/>
    </location>
</feature>
<evidence type="ECO:0000313" key="3">
    <source>
        <dbReference type="EMBL" id="OGY54462.1"/>
    </source>
</evidence>
<dbReference type="AlphaFoldDB" id="A0A1G1YQ34"/>
<organism evidence="3 4">
    <name type="scientific">Candidatus Buchananbacteria bacterium RIFCSPLOWO2_01_FULL_40_23b</name>
    <dbReference type="NCBI Taxonomy" id="1797544"/>
    <lineage>
        <taxon>Bacteria</taxon>
        <taxon>Candidatus Buchananiibacteriota</taxon>
    </lineage>
</organism>
<dbReference type="InterPro" id="IPR013216">
    <property type="entry name" value="Methyltransf_11"/>
</dbReference>
<dbReference type="Gene3D" id="3.40.50.150">
    <property type="entry name" value="Vaccinia Virus protein VP39"/>
    <property type="match status" value="1"/>
</dbReference>
<dbReference type="CDD" id="cd02440">
    <property type="entry name" value="AdoMet_MTases"/>
    <property type="match status" value="1"/>
</dbReference>
<gene>
    <name evidence="3" type="ORF">A2912_05715</name>
</gene>
<evidence type="ECO:0000313" key="4">
    <source>
        <dbReference type="Proteomes" id="UP000178122"/>
    </source>
</evidence>
<dbReference type="SUPFAM" id="SSF53335">
    <property type="entry name" value="S-adenosyl-L-methionine-dependent methyltransferases"/>
    <property type="match status" value="1"/>
</dbReference>
<dbReference type="PANTHER" id="PTHR43861">
    <property type="entry name" value="TRANS-ACONITATE 2-METHYLTRANSFERASE-RELATED"/>
    <property type="match status" value="1"/>
</dbReference>
<proteinExistence type="predicted"/>